<evidence type="ECO:0000313" key="6">
    <source>
        <dbReference type="EMBL" id="EHI57916.1"/>
    </source>
</evidence>
<keyword evidence="2" id="KW-0238">DNA-binding</keyword>
<dbReference type="Gene3D" id="1.10.10.60">
    <property type="entry name" value="Homeodomain-like"/>
    <property type="match status" value="2"/>
</dbReference>
<dbReference type="InterPro" id="IPR003313">
    <property type="entry name" value="AraC-bd"/>
</dbReference>
<feature type="domain" description="HTH araC/xylS-type" evidence="5">
    <location>
        <begin position="175"/>
        <end position="273"/>
    </location>
</feature>
<dbReference type="InterPro" id="IPR020449">
    <property type="entry name" value="Tscrpt_reg_AraC-type_HTH"/>
</dbReference>
<dbReference type="Pfam" id="PF12833">
    <property type="entry name" value="HTH_18"/>
    <property type="match status" value="1"/>
</dbReference>
<dbReference type="PRINTS" id="PR00032">
    <property type="entry name" value="HTHARAC"/>
</dbReference>
<reference evidence="6 7" key="1">
    <citation type="submission" date="2011-08" db="EMBL/GenBank/DDBJ databases">
        <title>The Genome Sequence of Clostridium hathewayi WAL-18680.</title>
        <authorList>
            <consortium name="The Broad Institute Genome Sequencing Platform"/>
            <person name="Earl A."/>
            <person name="Ward D."/>
            <person name="Feldgarden M."/>
            <person name="Gevers D."/>
            <person name="Finegold S.M."/>
            <person name="Summanen P.H."/>
            <person name="Molitoris D.R."/>
            <person name="Song M."/>
            <person name="Daigneault M."/>
            <person name="Allen-Vercoe E."/>
            <person name="Young S.K."/>
            <person name="Zeng Q."/>
            <person name="Gargeya S."/>
            <person name="Fitzgerald M."/>
            <person name="Haas B."/>
            <person name="Abouelleil A."/>
            <person name="Alvarado L."/>
            <person name="Arachchi H.M."/>
            <person name="Berlin A."/>
            <person name="Brown A."/>
            <person name="Chapman S.B."/>
            <person name="Chen Z."/>
            <person name="Dunbar C."/>
            <person name="Freedman E."/>
            <person name="Gearin G."/>
            <person name="Gellesch M."/>
            <person name="Goldberg J."/>
            <person name="Griggs A."/>
            <person name="Gujja S."/>
            <person name="Heiman D."/>
            <person name="Howarth C."/>
            <person name="Larson L."/>
            <person name="Lui A."/>
            <person name="MacDonald P.J.P."/>
            <person name="Montmayeur A."/>
            <person name="Murphy C."/>
            <person name="Neiman D."/>
            <person name="Pearson M."/>
            <person name="Priest M."/>
            <person name="Roberts A."/>
            <person name="Saif S."/>
            <person name="Shea T."/>
            <person name="Shenoy N."/>
            <person name="Sisk P."/>
            <person name="Stolte C."/>
            <person name="Sykes S."/>
            <person name="Wortman J."/>
            <person name="Nusbaum C."/>
            <person name="Birren B."/>
        </authorList>
    </citation>
    <scope>NUCLEOTIDE SEQUENCE [LARGE SCALE GENOMIC DNA]</scope>
    <source>
        <strain evidence="6 7">WAL-18680</strain>
    </source>
</reference>
<dbReference type="GO" id="GO:0043565">
    <property type="term" value="F:sequence-specific DNA binding"/>
    <property type="evidence" value="ECO:0007669"/>
    <property type="project" value="InterPro"/>
</dbReference>
<dbReference type="HOGENOM" id="CLU_000445_88_3_9"/>
<evidence type="ECO:0000256" key="1">
    <source>
        <dbReference type="ARBA" id="ARBA00023015"/>
    </source>
</evidence>
<keyword evidence="3" id="KW-0804">Transcription</keyword>
<dbReference type="InterPro" id="IPR014710">
    <property type="entry name" value="RmlC-like_jellyroll"/>
</dbReference>
<sequence>MTTDFKHELVLPNEDLPFKLFLFEGKEGNYRRAKHWHRSIEIFLVLEGKLEFFIDNTSLPLTAPDFVIVNSNEIHSIEAPMPNTTIVVQIPVSCFAGYLEEDDYAVFSKGSEEENLKLVKLIVQMYRAYQEKGLAYELKVRSLFLELLYLLVTSFMKKEEDQGNIRQKRHLDKLSRITSYMKKNYNQDITLESVADLFGFSPTYLSRMFQRYANVSYKTYLLNLRTEYGLREMMNTEHSLNDVALNNGFPNSRAFAKAFSKRYGCLPSEYRHRMGRREGNPDPENKKSKKVLSTGQV</sequence>
<proteinExistence type="predicted"/>
<protein>
    <recommendedName>
        <fullName evidence="5">HTH araC/xylS-type domain-containing protein</fullName>
    </recommendedName>
</protein>
<dbReference type="AlphaFoldDB" id="G5IKY0"/>
<dbReference type="InterPro" id="IPR018060">
    <property type="entry name" value="HTH_AraC"/>
</dbReference>
<keyword evidence="1" id="KW-0805">Transcription regulation</keyword>
<dbReference type="InterPro" id="IPR037923">
    <property type="entry name" value="HTH-like"/>
</dbReference>
<name>G5IKY0_9FIRM</name>
<evidence type="ECO:0000259" key="5">
    <source>
        <dbReference type="PROSITE" id="PS01124"/>
    </source>
</evidence>
<evidence type="ECO:0000256" key="4">
    <source>
        <dbReference type="SAM" id="MobiDB-lite"/>
    </source>
</evidence>
<evidence type="ECO:0000313" key="7">
    <source>
        <dbReference type="Proteomes" id="UP000005384"/>
    </source>
</evidence>
<dbReference type="OrthoDB" id="253601at2"/>
<dbReference type="PROSITE" id="PS01124">
    <property type="entry name" value="HTH_ARAC_FAMILY_2"/>
    <property type="match status" value="1"/>
</dbReference>
<dbReference type="InterPro" id="IPR009057">
    <property type="entry name" value="Homeodomain-like_sf"/>
</dbReference>
<accession>G5IKY0</accession>
<feature type="compositionally biased region" description="Basic and acidic residues" evidence="4">
    <location>
        <begin position="272"/>
        <end position="286"/>
    </location>
</feature>
<dbReference type="PANTHER" id="PTHR43280">
    <property type="entry name" value="ARAC-FAMILY TRANSCRIPTIONAL REGULATOR"/>
    <property type="match status" value="1"/>
</dbReference>
<dbReference type="PATRIC" id="fig|742737.3.peg.4145"/>
<dbReference type="SMART" id="SM00342">
    <property type="entry name" value="HTH_ARAC"/>
    <property type="match status" value="1"/>
</dbReference>
<comment type="caution">
    <text evidence="6">The sequence shown here is derived from an EMBL/GenBank/DDBJ whole genome shotgun (WGS) entry which is preliminary data.</text>
</comment>
<dbReference type="RefSeq" id="WP_006782149.1">
    <property type="nucleotide sequence ID" value="NZ_CP040506.1"/>
</dbReference>
<dbReference type="Pfam" id="PF02311">
    <property type="entry name" value="AraC_binding"/>
    <property type="match status" value="1"/>
</dbReference>
<dbReference type="SUPFAM" id="SSF46689">
    <property type="entry name" value="Homeodomain-like"/>
    <property type="match status" value="2"/>
</dbReference>
<dbReference type="EMBL" id="ADLN01000115">
    <property type="protein sequence ID" value="EHI57916.1"/>
    <property type="molecule type" value="Genomic_DNA"/>
</dbReference>
<dbReference type="Proteomes" id="UP000005384">
    <property type="component" value="Unassembled WGS sequence"/>
</dbReference>
<dbReference type="Gene3D" id="2.60.120.10">
    <property type="entry name" value="Jelly Rolls"/>
    <property type="match status" value="1"/>
</dbReference>
<evidence type="ECO:0000256" key="2">
    <source>
        <dbReference type="ARBA" id="ARBA00023125"/>
    </source>
</evidence>
<dbReference type="CDD" id="cd02208">
    <property type="entry name" value="cupin_RmlC-like"/>
    <property type="match status" value="1"/>
</dbReference>
<gene>
    <name evidence="6" type="ORF">HMPREF9473_04158</name>
</gene>
<keyword evidence="7" id="KW-1185">Reference proteome</keyword>
<feature type="region of interest" description="Disordered" evidence="4">
    <location>
        <begin position="272"/>
        <end position="297"/>
    </location>
</feature>
<dbReference type="PANTHER" id="PTHR43280:SF2">
    <property type="entry name" value="HTH-TYPE TRANSCRIPTIONAL REGULATOR EXSA"/>
    <property type="match status" value="1"/>
</dbReference>
<evidence type="ECO:0000256" key="3">
    <source>
        <dbReference type="ARBA" id="ARBA00023163"/>
    </source>
</evidence>
<dbReference type="GO" id="GO:0003700">
    <property type="term" value="F:DNA-binding transcription factor activity"/>
    <property type="evidence" value="ECO:0007669"/>
    <property type="project" value="InterPro"/>
</dbReference>
<organism evidence="6 7">
    <name type="scientific">Hungatella hathewayi WAL-18680</name>
    <dbReference type="NCBI Taxonomy" id="742737"/>
    <lineage>
        <taxon>Bacteria</taxon>
        <taxon>Bacillati</taxon>
        <taxon>Bacillota</taxon>
        <taxon>Clostridia</taxon>
        <taxon>Lachnospirales</taxon>
        <taxon>Lachnospiraceae</taxon>
        <taxon>Hungatella</taxon>
    </lineage>
</organism>
<dbReference type="SUPFAM" id="SSF51215">
    <property type="entry name" value="Regulatory protein AraC"/>
    <property type="match status" value="1"/>
</dbReference>